<feature type="transmembrane region" description="Helical" evidence="1">
    <location>
        <begin position="23"/>
        <end position="41"/>
    </location>
</feature>
<sequence length="232" mass="27084">MSNKIGFTDLIDLDEGLKAKRKLLTVTSIILLALSFTGAQVQEANTFILKLKFANQNGLGILFVLSILFLMVRYYNYAKPYHDKLYERWTKRLLSKPHFYSHCPHSDEDDGIVADSRSSELDANMHQNVQRWDYSYKCGKPFVRYLVHVWGYNQHEDEDRMEQVNIYSRFGIKIYLVSIWLEAKEQFKSFFTHRENLDILAPYLLGIFAIASYYFSAELLKLLALLSPTVSK</sequence>
<feature type="transmembrane region" description="Helical" evidence="1">
    <location>
        <begin position="197"/>
        <end position="215"/>
    </location>
</feature>
<keyword evidence="1" id="KW-0472">Membrane</keyword>
<evidence type="ECO:0000256" key="1">
    <source>
        <dbReference type="SAM" id="Phobius"/>
    </source>
</evidence>
<keyword evidence="1" id="KW-1133">Transmembrane helix</keyword>
<organism evidence="2 3">
    <name type="scientific">Pseudoalteromonas neustonica</name>
    <dbReference type="NCBI Taxonomy" id="1840331"/>
    <lineage>
        <taxon>Bacteria</taxon>
        <taxon>Pseudomonadati</taxon>
        <taxon>Pseudomonadota</taxon>
        <taxon>Gammaproteobacteria</taxon>
        <taxon>Alteromonadales</taxon>
        <taxon>Pseudoalteromonadaceae</taxon>
        <taxon>Pseudoalteromonas</taxon>
    </lineage>
</organism>
<accession>A0ABU9U664</accession>
<protein>
    <submittedName>
        <fullName evidence="2">Uncharacterized protein</fullName>
    </submittedName>
</protein>
<comment type="caution">
    <text evidence="2">The sequence shown here is derived from an EMBL/GenBank/DDBJ whole genome shotgun (WGS) entry which is preliminary data.</text>
</comment>
<dbReference type="Proteomes" id="UP001388366">
    <property type="component" value="Unassembled WGS sequence"/>
</dbReference>
<name>A0ABU9U664_9GAMM</name>
<feature type="transmembrane region" description="Helical" evidence="1">
    <location>
        <begin position="53"/>
        <end position="75"/>
    </location>
</feature>
<dbReference type="EMBL" id="JBBMQU010000029">
    <property type="protein sequence ID" value="MEM5552043.1"/>
    <property type="molecule type" value="Genomic_DNA"/>
</dbReference>
<keyword evidence="1" id="KW-0812">Transmembrane</keyword>
<keyword evidence="3" id="KW-1185">Reference proteome</keyword>
<proteinExistence type="predicted"/>
<evidence type="ECO:0000313" key="3">
    <source>
        <dbReference type="Proteomes" id="UP001388366"/>
    </source>
</evidence>
<dbReference type="RefSeq" id="WP_342884212.1">
    <property type="nucleotide sequence ID" value="NZ_JBBMQU010000029.1"/>
</dbReference>
<reference evidence="2 3" key="1">
    <citation type="submission" date="2024-03" db="EMBL/GenBank/DDBJ databases">
        <title>Community enrichment and isolation of bacterial strains for fucoidan degradation.</title>
        <authorList>
            <person name="Sichert A."/>
        </authorList>
    </citation>
    <scope>NUCLEOTIDE SEQUENCE [LARGE SCALE GENOMIC DNA]</scope>
    <source>
        <strain evidence="2 3">AS81</strain>
    </source>
</reference>
<gene>
    <name evidence="2" type="ORF">WNY63_15015</name>
</gene>
<evidence type="ECO:0000313" key="2">
    <source>
        <dbReference type="EMBL" id="MEM5552043.1"/>
    </source>
</evidence>